<accession>A0ABQ5HPR4</accession>
<dbReference type="InterPro" id="IPR012337">
    <property type="entry name" value="RNaseH-like_sf"/>
</dbReference>
<proteinExistence type="predicted"/>
<dbReference type="SUPFAM" id="SSF53098">
    <property type="entry name" value="Ribonuclease H-like"/>
    <property type="match status" value="1"/>
</dbReference>
<organism evidence="1 2">
    <name type="scientific">Tanacetum coccineum</name>
    <dbReference type="NCBI Taxonomy" id="301880"/>
    <lineage>
        <taxon>Eukaryota</taxon>
        <taxon>Viridiplantae</taxon>
        <taxon>Streptophyta</taxon>
        <taxon>Embryophyta</taxon>
        <taxon>Tracheophyta</taxon>
        <taxon>Spermatophyta</taxon>
        <taxon>Magnoliopsida</taxon>
        <taxon>eudicotyledons</taxon>
        <taxon>Gunneridae</taxon>
        <taxon>Pentapetalae</taxon>
        <taxon>asterids</taxon>
        <taxon>campanulids</taxon>
        <taxon>Asterales</taxon>
        <taxon>Asteraceae</taxon>
        <taxon>Asteroideae</taxon>
        <taxon>Anthemideae</taxon>
        <taxon>Anthemidinae</taxon>
        <taxon>Tanacetum</taxon>
    </lineage>
</organism>
<name>A0ABQ5HPR4_9ASTR</name>
<dbReference type="PANTHER" id="PTHR47592:SF29">
    <property type="entry name" value="ZINC FINGER, CCHC-TYPE"/>
    <property type="match status" value="1"/>
</dbReference>
<comment type="caution">
    <text evidence="1">The sequence shown here is derived from an EMBL/GenBank/DDBJ whole genome shotgun (WGS) entry which is preliminary data.</text>
</comment>
<evidence type="ECO:0000313" key="2">
    <source>
        <dbReference type="Proteomes" id="UP001151760"/>
    </source>
</evidence>
<dbReference type="Proteomes" id="UP001151760">
    <property type="component" value="Unassembled WGS sequence"/>
</dbReference>
<protein>
    <submittedName>
        <fullName evidence="1">Zinc finger, CCHC-type containing protein</fullName>
    </submittedName>
</protein>
<sequence length="268" mass="30676">MEQIRKMSKWENDDYACHDGMFDSLFDIYQNVESEKELWDSLEAKYMAKDALNFKHTLKHKKEELTLVELGSNLHIKESFRVQDCDKTKGNNVAGPSVVNMVEHNNSSRYIENRYGRPGHLKWDCKDVKVGNKANGLGINASVNGSSNSLKDLRFSHGKIVSLFNVLHVPNIRKNLVSSSVLNNCGYKQVIESDKFVLSKHDEALDKFKVFKTEVELKQRAMIKRFGTDTGGEYMDTMYFHSVGIIYETTAPYTLQQNGMFRTGISRI</sequence>
<keyword evidence="2" id="KW-1185">Reference proteome</keyword>
<dbReference type="EMBL" id="BQNB010019833">
    <property type="protein sequence ID" value="GJT89539.1"/>
    <property type="molecule type" value="Genomic_DNA"/>
</dbReference>
<dbReference type="PANTHER" id="PTHR47592">
    <property type="entry name" value="PBF68 PROTEIN"/>
    <property type="match status" value="1"/>
</dbReference>
<reference evidence="1" key="1">
    <citation type="journal article" date="2022" name="Int. J. Mol. Sci.">
        <title>Draft Genome of Tanacetum Coccineum: Genomic Comparison of Closely Related Tanacetum-Family Plants.</title>
        <authorList>
            <person name="Yamashiro T."/>
            <person name="Shiraishi A."/>
            <person name="Nakayama K."/>
            <person name="Satake H."/>
        </authorList>
    </citation>
    <scope>NUCLEOTIDE SEQUENCE</scope>
</reference>
<gene>
    <name evidence="1" type="ORF">Tco_1078384</name>
</gene>
<evidence type="ECO:0000313" key="1">
    <source>
        <dbReference type="EMBL" id="GJT89539.1"/>
    </source>
</evidence>
<reference evidence="1" key="2">
    <citation type="submission" date="2022-01" db="EMBL/GenBank/DDBJ databases">
        <authorList>
            <person name="Yamashiro T."/>
            <person name="Shiraishi A."/>
            <person name="Satake H."/>
            <person name="Nakayama K."/>
        </authorList>
    </citation>
    <scope>NUCLEOTIDE SEQUENCE</scope>
</reference>